<comment type="similarity">
    <text evidence="1">Belongs to the cyclophilin-type PPIase family.</text>
</comment>
<gene>
    <name evidence="6" type="ORF">DCC35_05230</name>
</gene>
<evidence type="ECO:0000313" key="7">
    <source>
        <dbReference type="Proteomes" id="UP000298616"/>
    </source>
</evidence>
<keyword evidence="4 6" id="KW-0413">Isomerase</keyword>
<sequence>MKMKLHYRKIIRSIYLMRINLFSLLILFTFLLSNSEITAQKKKKKDELVRMHTPYGEMLILLYDDTPLHKENFLKLVKEGFYDSTTFHRVINDFMIQGGDPNSKDSIKGNDGSGGPRYTIESEFEAGHKHFKGALAAARKGDRANPERASSGSQFYIVEGQKVDSLQLIKLETDKNMKNLFRIMSEVAKEPGADTLAIKYQEYRDAGDYAAFEEWLLSIKPALLEYSDKYYEVDYSELDIKRYQEFGGAPHLDGEYTVFGRVIDGLEVIDKISEVKTNYSDRPETDIKIAVEVEEWKRKKLIKEYGDIYN</sequence>
<accession>A0A4D7K430</accession>
<dbReference type="Gene3D" id="2.40.100.10">
    <property type="entry name" value="Cyclophilin-like"/>
    <property type="match status" value="2"/>
</dbReference>
<dbReference type="InterPro" id="IPR020892">
    <property type="entry name" value="Cyclophilin-type_PPIase_CS"/>
</dbReference>
<evidence type="ECO:0000256" key="2">
    <source>
        <dbReference type="ARBA" id="ARBA00013194"/>
    </source>
</evidence>
<dbReference type="SUPFAM" id="SSF50891">
    <property type="entry name" value="Cyclophilin-like"/>
    <property type="match status" value="1"/>
</dbReference>
<dbReference type="PROSITE" id="PS00170">
    <property type="entry name" value="CSA_PPIASE_1"/>
    <property type="match status" value="1"/>
</dbReference>
<dbReference type="EMBL" id="CP028923">
    <property type="protein sequence ID" value="QCK14188.1"/>
    <property type="molecule type" value="Genomic_DNA"/>
</dbReference>
<evidence type="ECO:0000256" key="4">
    <source>
        <dbReference type="ARBA" id="ARBA00023235"/>
    </source>
</evidence>
<organism evidence="6 7">
    <name type="scientific">Mangrovivirga cuniculi</name>
    <dbReference type="NCBI Taxonomy" id="2715131"/>
    <lineage>
        <taxon>Bacteria</taxon>
        <taxon>Pseudomonadati</taxon>
        <taxon>Bacteroidota</taxon>
        <taxon>Cytophagia</taxon>
        <taxon>Cytophagales</taxon>
        <taxon>Mangrovivirgaceae</taxon>
        <taxon>Mangrovivirga</taxon>
    </lineage>
</organism>
<dbReference type="CDD" id="cd00317">
    <property type="entry name" value="cyclophilin"/>
    <property type="match status" value="1"/>
</dbReference>
<dbReference type="AlphaFoldDB" id="A0A4D7K430"/>
<evidence type="ECO:0000256" key="1">
    <source>
        <dbReference type="ARBA" id="ARBA00007365"/>
    </source>
</evidence>
<dbReference type="InterPro" id="IPR002130">
    <property type="entry name" value="Cyclophilin-type_PPIase_dom"/>
</dbReference>
<dbReference type="PANTHER" id="PTHR45625">
    <property type="entry name" value="PEPTIDYL-PROLYL CIS-TRANS ISOMERASE-RELATED"/>
    <property type="match status" value="1"/>
</dbReference>
<dbReference type="KEGG" id="fpf:DCC35_05230"/>
<reference evidence="6 7" key="1">
    <citation type="submission" date="2018-04" db="EMBL/GenBank/DDBJ databases">
        <title>Complete genome uncultured novel isolate.</title>
        <authorList>
            <person name="Merlino G."/>
        </authorList>
    </citation>
    <scope>NUCLEOTIDE SEQUENCE [LARGE SCALE GENOMIC DNA]</scope>
    <source>
        <strain evidence="7">R1DC9</strain>
    </source>
</reference>
<dbReference type="GO" id="GO:0006457">
    <property type="term" value="P:protein folding"/>
    <property type="evidence" value="ECO:0007669"/>
    <property type="project" value="InterPro"/>
</dbReference>
<dbReference type="Pfam" id="PF00160">
    <property type="entry name" value="Pro_isomerase"/>
    <property type="match status" value="2"/>
</dbReference>
<evidence type="ECO:0000259" key="5">
    <source>
        <dbReference type="PROSITE" id="PS50072"/>
    </source>
</evidence>
<proteinExistence type="inferred from homology"/>
<keyword evidence="7" id="KW-1185">Reference proteome</keyword>
<dbReference type="PRINTS" id="PR00153">
    <property type="entry name" value="CSAPPISMRASE"/>
</dbReference>
<dbReference type="GO" id="GO:0003755">
    <property type="term" value="F:peptidyl-prolyl cis-trans isomerase activity"/>
    <property type="evidence" value="ECO:0007669"/>
    <property type="project" value="UniProtKB-KW"/>
</dbReference>
<dbReference type="PROSITE" id="PS50072">
    <property type="entry name" value="CSA_PPIASE_2"/>
    <property type="match status" value="1"/>
</dbReference>
<dbReference type="PANTHER" id="PTHR45625:SF4">
    <property type="entry name" value="PEPTIDYLPROLYL ISOMERASE DOMAIN AND WD REPEAT-CONTAINING PROTEIN 1"/>
    <property type="match status" value="1"/>
</dbReference>
<dbReference type="EC" id="5.2.1.8" evidence="2"/>
<evidence type="ECO:0000313" key="6">
    <source>
        <dbReference type="EMBL" id="QCK14188.1"/>
    </source>
</evidence>
<dbReference type="Proteomes" id="UP000298616">
    <property type="component" value="Chromosome"/>
</dbReference>
<dbReference type="InterPro" id="IPR044666">
    <property type="entry name" value="Cyclophilin_A-like"/>
</dbReference>
<dbReference type="InterPro" id="IPR029000">
    <property type="entry name" value="Cyclophilin-like_dom_sf"/>
</dbReference>
<feature type="domain" description="PPIase cyclophilin-type" evidence="5">
    <location>
        <begin position="47"/>
        <end position="290"/>
    </location>
</feature>
<name>A0A4D7K430_9BACT</name>
<evidence type="ECO:0000256" key="3">
    <source>
        <dbReference type="ARBA" id="ARBA00023110"/>
    </source>
</evidence>
<protein>
    <recommendedName>
        <fullName evidence="2">peptidylprolyl isomerase</fullName>
        <ecNumber evidence="2">5.2.1.8</ecNumber>
    </recommendedName>
</protein>
<keyword evidence="3" id="KW-0697">Rotamase</keyword>